<sequence length="143" mass="16122">MRNLPEVDIDTEYSTYDGLSREAMIAGVPIVPAFILLIVLMVSAMGLIPLLGLKALSVFLLGIPVIIFLRILVKRDDQAIRILGLEIYWWFVRRKSVLFGDTLTISATKFGRDRDDYTRFINEDIEEAAAAARLLSESQSARF</sequence>
<keyword evidence="4 5" id="KW-0472">Membrane</keyword>
<dbReference type="OrthoDB" id="6631425at2"/>
<evidence type="ECO:0000313" key="6">
    <source>
        <dbReference type="EMBL" id="OSI23530.1"/>
    </source>
</evidence>
<evidence type="ECO:0000256" key="5">
    <source>
        <dbReference type="SAM" id="Phobius"/>
    </source>
</evidence>
<protein>
    <recommendedName>
        <fullName evidence="8">Type IV secretion system protein VirB3</fullName>
    </recommendedName>
</protein>
<evidence type="ECO:0008006" key="8">
    <source>
        <dbReference type="Google" id="ProtNLM"/>
    </source>
</evidence>
<keyword evidence="3 5" id="KW-1133">Transmembrane helix</keyword>
<evidence type="ECO:0000256" key="1">
    <source>
        <dbReference type="ARBA" id="ARBA00004370"/>
    </source>
</evidence>
<proteinExistence type="predicted"/>
<dbReference type="RefSeq" id="WP_085358512.1">
    <property type="nucleotide sequence ID" value="NZ_MTAB01000006.1"/>
</dbReference>
<keyword evidence="2 5" id="KW-0812">Transmembrane</keyword>
<comment type="subcellular location">
    <subcellularLocation>
        <location evidence="1">Membrane</location>
    </subcellularLocation>
</comment>
<name>A0A1X3DJ73_9NEIS</name>
<feature type="transmembrane region" description="Helical" evidence="5">
    <location>
        <begin position="55"/>
        <end position="73"/>
    </location>
</feature>
<organism evidence="6 7">
    <name type="scientific">Neisseria dumasiana</name>
    <dbReference type="NCBI Taxonomy" id="1931275"/>
    <lineage>
        <taxon>Bacteria</taxon>
        <taxon>Pseudomonadati</taxon>
        <taxon>Pseudomonadota</taxon>
        <taxon>Betaproteobacteria</taxon>
        <taxon>Neisseriales</taxon>
        <taxon>Neisseriaceae</taxon>
        <taxon>Neisseria</taxon>
    </lineage>
</organism>
<evidence type="ECO:0000256" key="3">
    <source>
        <dbReference type="ARBA" id="ARBA00022989"/>
    </source>
</evidence>
<dbReference type="GO" id="GO:0016020">
    <property type="term" value="C:membrane"/>
    <property type="evidence" value="ECO:0007669"/>
    <property type="project" value="UniProtKB-SubCell"/>
</dbReference>
<evidence type="ECO:0000313" key="7">
    <source>
        <dbReference type="Proteomes" id="UP000193303"/>
    </source>
</evidence>
<gene>
    <name evidence="6" type="ORF">BV912_03750</name>
</gene>
<feature type="transmembrane region" description="Helical" evidence="5">
    <location>
        <begin position="23"/>
        <end position="49"/>
    </location>
</feature>
<dbReference type="EMBL" id="MTAB01000006">
    <property type="protein sequence ID" value="OSI23530.1"/>
    <property type="molecule type" value="Genomic_DNA"/>
</dbReference>
<dbReference type="InterPro" id="IPR007792">
    <property type="entry name" value="T4SS_VirB3/TrbD/AvhB"/>
</dbReference>
<dbReference type="Pfam" id="PF05101">
    <property type="entry name" value="VirB3"/>
    <property type="match status" value="1"/>
</dbReference>
<reference evidence="7" key="1">
    <citation type="submission" date="2017-01" db="EMBL/GenBank/DDBJ databases">
        <authorList>
            <person name="Mah S.A."/>
            <person name="Swanson W.J."/>
            <person name="Moy G.W."/>
            <person name="Vacquier V.D."/>
        </authorList>
    </citation>
    <scope>NUCLEOTIDE SEQUENCE [LARGE SCALE GENOMIC DNA]</scope>
    <source>
        <strain evidence="7">124861</strain>
    </source>
</reference>
<accession>A0A1X3DJ73</accession>
<dbReference type="Proteomes" id="UP000193303">
    <property type="component" value="Unassembled WGS sequence"/>
</dbReference>
<comment type="caution">
    <text evidence="6">The sequence shown here is derived from an EMBL/GenBank/DDBJ whole genome shotgun (WGS) entry which is preliminary data.</text>
</comment>
<dbReference type="AlphaFoldDB" id="A0A1X3DJ73"/>
<evidence type="ECO:0000256" key="2">
    <source>
        <dbReference type="ARBA" id="ARBA00022692"/>
    </source>
</evidence>
<evidence type="ECO:0000256" key="4">
    <source>
        <dbReference type="ARBA" id="ARBA00023136"/>
    </source>
</evidence>